<dbReference type="EMBL" id="JAAXOW010000002">
    <property type="protein sequence ID" value="NKX93086.1"/>
    <property type="molecule type" value="Genomic_DNA"/>
</dbReference>
<dbReference type="Proteomes" id="UP000774283">
    <property type="component" value="Unassembled WGS sequence"/>
</dbReference>
<dbReference type="Pfam" id="PF03473">
    <property type="entry name" value="MOSC"/>
    <property type="match status" value="1"/>
</dbReference>
<accession>A0A9X5FAY2</accession>
<dbReference type="GO" id="GO:0030151">
    <property type="term" value="F:molybdenum ion binding"/>
    <property type="evidence" value="ECO:0007669"/>
    <property type="project" value="InterPro"/>
</dbReference>
<dbReference type="PANTHER" id="PTHR30212">
    <property type="entry name" value="PROTEIN YIIM"/>
    <property type="match status" value="1"/>
</dbReference>
<dbReference type="AlphaFoldDB" id="A0A9X5FAY2"/>
<dbReference type="PANTHER" id="PTHR30212:SF2">
    <property type="entry name" value="PROTEIN YIIM"/>
    <property type="match status" value="1"/>
</dbReference>
<dbReference type="Gene3D" id="2.40.33.20">
    <property type="entry name" value="PK beta-barrel domain-like"/>
    <property type="match status" value="1"/>
</dbReference>
<evidence type="ECO:0000259" key="1">
    <source>
        <dbReference type="PROSITE" id="PS51340"/>
    </source>
</evidence>
<keyword evidence="3" id="KW-1185">Reference proteome</keyword>
<reference evidence="2 3" key="1">
    <citation type="submission" date="2020-04" db="EMBL/GenBank/DDBJ databases">
        <title>MicrobeNet Type strains.</title>
        <authorList>
            <person name="Nicholson A.C."/>
        </authorList>
    </citation>
    <scope>NUCLEOTIDE SEQUENCE [LARGE SCALE GENOMIC DNA]</scope>
    <source>
        <strain evidence="2 3">ATCC BAA-789</strain>
    </source>
</reference>
<gene>
    <name evidence="2" type="ORF">HF995_07325</name>
</gene>
<dbReference type="InterPro" id="IPR052353">
    <property type="entry name" value="Benzoxazolinone_Detox_Enz"/>
</dbReference>
<name>A0A9X5FAY2_9MICO</name>
<dbReference type="GO" id="GO:0003824">
    <property type="term" value="F:catalytic activity"/>
    <property type="evidence" value="ECO:0007669"/>
    <property type="project" value="InterPro"/>
</dbReference>
<dbReference type="RefSeq" id="WP_168447170.1">
    <property type="nucleotide sequence ID" value="NZ_JAAXOW010000002.1"/>
</dbReference>
<organism evidence="2 3">
    <name type="scientific">Sanguibacter hominis ATCC BAA-789</name>
    <dbReference type="NCBI Taxonomy" id="1312740"/>
    <lineage>
        <taxon>Bacteria</taxon>
        <taxon>Bacillati</taxon>
        <taxon>Actinomycetota</taxon>
        <taxon>Actinomycetes</taxon>
        <taxon>Micrococcales</taxon>
        <taxon>Sanguibacteraceae</taxon>
        <taxon>Sanguibacter</taxon>
    </lineage>
</organism>
<proteinExistence type="predicted"/>
<evidence type="ECO:0000313" key="2">
    <source>
        <dbReference type="EMBL" id="NKX93086.1"/>
    </source>
</evidence>
<evidence type="ECO:0000313" key="3">
    <source>
        <dbReference type="Proteomes" id="UP000774283"/>
    </source>
</evidence>
<protein>
    <submittedName>
        <fullName evidence="2">MOSC domain-containing protein</fullName>
    </submittedName>
</protein>
<dbReference type="PROSITE" id="PS51340">
    <property type="entry name" value="MOSC"/>
    <property type="match status" value="1"/>
</dbReference>
<feature type="domain" description="MOSC" evidence="1">
    <location>
        <begin position="30"/>
        <end position="165"/>
    </location>
</feature>
<dbReference type="GO" id="GO:0030170">
    <property type="term" value="F:pyridoxal phosphate binding"/>
    <property type="evidence" value="ECO:0007669"/>
    <property type="project" value="InterPro"/>
</dbReference>
<dbReference type="InterPro" id="IPR011037">
    <property type="entry name" value="Pyrv_Knase-like_insert_dom_sf"/>
</dbReference>
<dbReference type="SUPFAM" id="SSF50800">
    <property type="entry name" value="PK beta-barrel domain-like"/>
    <property type="match status" value="1"/>
</dbReference>
<comment type="caution">
    <text evidence="2">The sequence shown here is derived from an EMBL/GenBank/DDBJ whole genome shotgun (WGS) entry which is preliminary data.</text>
</comment>
<dbReference type="InterPro" id="IPR005302">
    <property type="entry name" value="MoCF_Sase_C"/>
</dbReference>
<sequence length="214" mass="23228">MTEATLVAVCRAPRPVHVPSLGRETSIDKTATAEPVAVGLLGLEGDTQADKKHHGGPDKALYAYAEHEAEEWARRLGRPVPPGLFGENLRVAGVETSAAIIGETWRIGDDVVVEATMPRTPCATFADRMREPRWVRRFGEAGLVGTYLRVLQPGTVRAGDPIELVSRPEHGVTVASWFTDPTQESARALLDAHESGAVRLADHMVDRVTRVAVR</sequence>